<evidence type="ECO:0008006" key="4">
    <source>
        <dbReference type="Google" id="ProtNLM"/>
    </source>
</evidence>
<dbReference type="AlphaFoldDB" id="A0A0F9RFV4"/>
<dbReference type="Gene3D" id="3.40.50.720">
    <property type="entry name" value="NAD(P)-binding Rossmann-like Domain"/>
    <property type="match status" value="1"/>
</dbReference>
<comment type="similarity">
    <text evidence="1">Belongs to the short-chain dehydrogenases/reductases (SDR) family.</text>
</comment>
<dbReference type="EMBL" id="LAZR01000957">
    <property type="protein sequence ID" value="KKN53749.1"/>
    <property type="molecule type" value="Genomic_DNA"/>
</dbReference>
<proteinExistence type="inferred from homology"/>
<evidence type="ECO:0000256" key="2">
    <source>
        <dbReference type="ARBA" id="ARBA00023002"/>
    </source>
</evidence>
<dbReference type="PANTHER" id="PTHR43669:SF3">
    <property type="entry name" value="ALCOHOL DEHYDROGENASE, PUTATIVE (AFU_ORTHOLOGUE AFUA_3G03445)-RELATED"/>
    <property type="match status" value="1"/>
</dbReference>
<sequence>MDHARQNCFIVGAASKVGRAIAQHYIIQGANVVIADPLLARAQKIAAELLPGLSDRLLPVQLDIADKESLQAVFKMVAGNWGKINVFVLASETEVACELGDAPFDAWKPYLSRYLKTARFALKTCLPYMDTSGGGRVVVLEPPHVQGYSSFKPAYNLAKLGLARTVSVIAREGKNSGVAVTLVRPRPNFLTVRWQQVLSVSEKPARPVVPNAGTNIVAGDRRFASEGQAEIERFLRLFR</sequence>
<keyword evidence="2" id="KW-0560">Oxidoreductase</keyword>
<dbReference type="Pfam" id="PF00106">
    <property type="entry name" value="adh_short"/>
    <property type="match status" value="1"/>
</dbReference>
<reference evidence="3" key="1">
    <citation type="journal article" date="2015" name="Nature">
        <title>Complex archaea that bridge the gap between prokaryotes and eukaryotes.</title>
        <authorList>
            <person name="Spang A."/>
            <person name="Saw J.H."/>
            <person name="Jorgensen S.L."/>
            <person name="Zaremba-Niedzwiedzka K."/>
            <person name="Martijn J."/>
            <person name="Lind A.E."/>
            <person name="van Eijk R."/>
            <person name="Schleper C."/>
            <person name="Guy L."/>
            <person name="Ettema T.J."/>
        </authorList>
    </citation>
    <scope>NUCLEOTIDE SEQUENCE</scope>
</reference>
<name>A0A0F9RFV4_9ZZZZ</name>
<dbReference type="SUPFAM" id="SSF51735">
    <property type="entry name" value="NAD(P)-binding Rossmann-fold domains"/>
    <property type="match status" value="1"/>
</dbReference>
<evidence type="ECO:0000313" key="3">
    <source>
        <dbReference type="EMBL" id="KKN53749.1"/>
    </source>
</evidence>
<dbReference type="InterPro" id="IPR036291">
    <property type="entry name" value="NAD(P)-bd_dom_sf"/>
</dbReference>
<dbReference type="PANTHER" id="PTHR43669">
    <property type="entry name" value="5-KETO-D-GLUCONATE 5-REDUCTASE"/>
    <property type="match status" value="1"/>
</dbReference>
<protein>
    <recommendedName>
        <fullName evidence="4">Short-chain dehydrogenase/reductase SDR</fullName>
    </recommendedName>
</protein>
<dbReference type="InterPro" id="IPR002347">
    <property type="entry name" value="SDR_fam"/>
</dbReference>
<gene>
    <name evidence="3" type="ORF">LCGC14_0599130</name>
</gene>
<accession>A0A0F9RFV4</accession>
<dbReference type="GO" id="GO:0016491">
    <property type="term" value="F:oxidoreductase activity"/>
    <property type="evidence" value="ECO:0007669"/>
    <property type="project" value="UniProtKB-KW"/>
</dbReference>
<evidence type="ECO:0000256" key="1">
    <source>
        <dbReference type="ARBA" id="ARBA00006484"/>
    </source>
</evidence>
<dbReference type="CDD" id="cd05233">
    <property type="entry name" value="SDR_c"/>
    <property type="match status" value="1"/>
</dbReference>
<comment type="caution">
    <text evidence="3">The sequence shown here is derived from an EMBL/GenBank/DDBJ whole genome shotgun (WGS) entry which is preliminary data.</text>
</comment>
<organism evidence="3">
    <name type="scientific">marine sediment metagenome</name>
    <dbReference type="NCBI Taxonomy" id="412755"/>
    <lineage>
        <taxon>unclassified sequences</taxon>
        <taxon>metagenomes</taxon>
        <taxon>ecological metagenomes</taxon>
    </lineage>
</organism>